<dbReference type="RefSeq" id="WP_246488623.1">
    <property type="nucleotide sequence ID" value="NZ_BAAAWY010000001.1"/>
</dbReference>
<feature type="domain" description="Solute-binding protein family 3/N-terminal" evidence="3">
    <location>
        <begin position="64"/>
        <end position="291"/>
    </location>
</feature>
<name>A0A7W9NHZ7_9PSEU</name>
<accession>A0A7W9NHZ7</accession>
<sequence length="305" mass="30919">MSRPAARAVLALPIVLLLAAGCGATGNGSGDTGSAGSSTTAVTGPSKNATLAAMVPADVAKDGKLVIGTDTTYAPNEFVDDNNKTVGMDIDLGGAIAQELGLTAEFQAASFDGILAGLSAGKFELAMSSFSVNTERLQTVDMVSYFTAGTSMAVLKGNPGSLSLDTLCGHTVAVQKGTTQSDDLAARSAACTQGGKLAITISEFQAQTDVALALTSKRADAMLADSPVVDYALKQTNGQLEKVGNSYANAPYGIGVAKNKGDFAKAVQGAVQAMMDDGTYKKILDKWGVGSGAITKSELNPQTSS</sequence>
<feature type="domain" description="Ionotropic glutamate receptor C-terminal" evidence="4">
    <location>
        <begin position="64"/>
        <end position="290"/>
    </location>
</feature>
<comment type="caution">
    <text evidence="5">The sequence shown here is derived from an EMBL/GenBank/DDBJ whole genome shotgun (WGS) entry which is preliminary data.</text>
</comment>
<keyword evidence="1 2" id="KW-0732">Signal</keyword>
<dbReference type="PROSITE" id="PS51257">
    <property type="entry name" value="PROKAR_LIPOPROTEIN"/>
    <property type="match status" value="1"/>
</dbReference>
<dbReference type="InterPro" id="IPR001320">
    <property type="entry name" value="Iontro_rcpt_C"/>
</dbReference>
<feature type="chain" id="PRO_5038919374" evidence="2">
    <location>
        <begin position="20"/>
        <end position="305"/>
    </location>
</feature>
<evidence type="ECO:0000259" key="4">
    <source>
        <dbReference type="SMART" id="SM00079"/>
    </source>
</evidence>
<evidence type="ECO:0000256" key="1">
    <source>
        <dbReference type="ARBA" id="ARBA00022729"/>
    </source>
</evidence>
<dbReference type="Proteomes" id="UP000585638">
    <property type="component" value="Unassembled WGS sequence"/>
</dbReference>
<evidence type="ECO:0000313" key="5">
    <source>
        <dbReference type="EMBL" id="MBB5892761.1"/>
    </source>
</evidence>
<dbReference type="PANTHER" id="PTHR35936:SF17">
    <property type="entry name" value="ARGININE-BINDING EXTRACELLULAR PROTEIN ARTP"/>
    <property type="match status" value="1"/>
</dbReference>
<keyword evidence="6" id="KW-1185">Reference proteome</keyword>
<dbReference type="Gene3D" id="3.40.190.10">
    <property type="entry name" value="Periplasmic binding protein-like II"/>
    <property type="match status" value="2"/>
</dbReference>
<dbReference type="AlphaFoldDB" id="A0A7W9NHZ7"/>
<proteinExistence type="predicted"/>
<gene>
    <name evidence="5" type="ORF">BJ998_003957</name>
</gene>
<dbReference type="SMART" id="SM00079">
    <property type="entry name" value="PBPe"/>
    <property type="match status" value="1"/>
</dbReference>
<evidence type="ECO:0000313" key="6">
    <source>
        <dbReference type="Proteomes" id="UP000585638"/>
    </source>
</evidence>
<feature type="signal peptide" evidence="2">
    <location>
        <begin position="1"/>
        <end position="19"/>
    </location>
</feature>
<dbReference type="SUPFAM" id="SSF53850">
    <property type="entry name" value="Periplasmic binding protein-like II"/>
    <property type="match status" value="1"/>
</dbReference>
<dbReference type="SMART" id="SM00062">
    <property type="entry name" value="PBPb"/>
    <property type="match status" value="1"/>
</dbReference>
<dbReference type="EMBL" id="JACHIR010000001">
    <property type="protein sequence ID" value="MBB5892761.1"/>
    <property type="molecule type" value="Genomic_DNA"/>
</dbReference>
<reference evidence="5 6" key="1">
    <citation type="submission" date="2020-08" db="EMBL/GenBank/DDBJ databases">
        <title>Sequencing the genomes of 1000 actinobacteria strains.</title>
        <authorList>
            <person name="Klenk H.-P."/>
        </authorList>
    </citation>
    <scope>NUCLEOTIDE SEQUENCE [LARGE SCALE GENOMIC DNA]</scope>
    <source>
        <strain evidence="5 6">DSM 43851</strain>
    </source>
</reference>
<evidence type="ECO:0000256" key="2">
    <source>
        <dbReference type="SAM" id="SignalP"/>
    </source>
</evidence>
<evidence type="ECO:0000259" key="3">
    <source>
        <dbReference type="SMART" id="SM00062"/>
    </source>
</evidence>
<dbReference type="GO" id="GO:0016020">
    <property type="term" value="C:membrane"/>
    <property type="evidence" value="ECO:0007669"/>
    <property type="project" value="InterPro"/>
</dbReference>
<protein>
    <submittedName>
        <fullName evidence="5">Polar amino acid transport system substrate-binding protein</fullName>
    </submittedName>
</protein>
<dbReference type="InterPro" id="IPR001638">
    <property type="entry name" value="Solute-binding_3/MltF_N"/>
</dbReference>
<organism evidence="5 6">
    <name type="scientific">Kutzneria kofuensis</name>
    <dbReference type="NCBI Taxonomy" id="103725"/>
    <lineage>
        <taxon>Bacteria</taxon>
        <taxon>Bacillati</taxon>
        <taxon>Actinomycetota</taxon>
        <taxon>Actinomycetes</taxon>
        <taxon>Pseudonocardiales</taxon>
        <taxon>Pseudonocardiaceae</taxon>
        <taxon>Kutzneria</taxon>
    </lineage>
</organism>
<dbReference type="CDD" id="cd01004">
    <property type="entry name" value="PBP2_MidA_like"/>
    <property type="match status" value="1"/>
</dbReference>
<dbReference type="GO" id="GO:0015276">
    <property type="term" value="F:ligand-gated monoatomic ion channel activity"/>
    <property type="evidence" value="ECO:0007669"/>
    <property type="project" value="InterPro"/>
</dbReference>
<dbReference type="PANTHER" id="PTHR35936">
    <property type="entry name" value="MEMBRANE-BOUND LYTIC MUREIN TRANSGLYCOSYLASE F"/>
    <property type="match status" value="1"/>
</dbReference>
<dbReference type="Pfam" id="PF00497">
    <property type="entry name" value="SBP_bac_3"/>
    <property type="match status" value="1"/>
</dbReference>